<dbReference type="AlphaFoldDB" id="A0A2D6LQF1"/>
<dbReference type="EMBL" id="NZBD01000016">
    <property type="protein sequence ID" value="MAG18392.1"/>
    <property type="molecule type" value="Genomic_DNA"/>
</dbReference>
<dbReference type="Proteomes" id="UP000226712">
    <property type="component" value="Unassembled WGS sequence"/>
</dbReference>
<dbReference type="InterPro" id="IPR000462">
    <property type="entry name" value="CDP-OH_P_trans"/>
</dbReference>
<evidence type="ECO:0008006" key="4">
    <source>
        <dbReference type="Google" id="ProtNLM"/>
    </source>
</evidence>
<feature type="transmembrane region" description="Helical" evidence="1">
    <location>
        <begin position="146"/>
        <end position="164"/>
    </location>
</feature>
<dbReference type="GO" id="GO:0008654">
    <property type="term" value="P:phospholipid biosynthetic process"/>
    <property type="evidence" value="ECO:0007669"/>
    <property type="project" value="InterPro"/>
</dbReference>
<name>A0A2D6LQF1_9ARCH</name>
<evidence type="ECO:0000256" key="1">
    <source>
        <dbReference type="SAM" id="Phobius"/>
    </source>
</evidence>
<dbReference type="InterPro" id="IPR043130">
    <property type="entry name" value="CDP-OH_PTrfase_TM_dom"/>
</dbReference>
<sequence>MLGSLRPHTKAFTEAVAKPFAAIKFPPTLFTLLGPLLAIIAAFFIIQGQFLESFIIALFAVSIDMFDGSVARLQKKDSLFGNYFETMIDKLVEIILFLGTAFLHPLAAIFALAFSLLNSYAKPRVALVIITDNRDWPALGEHSERMLLLLAGIFLSIFSLDFFNLKILEIALWLIAVIAFIGSIQRMLFAKKLIKEAEQKGNVLPYLKK</sequence>
<reference evidence="3" key="1">
    <citation type="submission" date="2017-09" db="EMBL/GenBank/DDBJ databases">
        <title>The Reconstruction of 2,631 Draft Metagenome-Assembled Genomes from the Global Oceans.</title>
        <authorList>
            <person name="Tully B.J."/>
            <person name="Graham E.D."/>
            <person name="Heidelberg J.F."/>
        </authorList>
    </citation>
    <scope>NUCLEOTIDE SEQUENCE [LARGE SCALE GENOMIC DNA]</scope>
</reference>
<feature type="transmembrane region" description="Helical" evidence="1">
    <location>
        <begin position="94"/>
        <end position="117"/>
    </location>
</feature>
<gene>
    <name evidence="2" type="ORF">CL944_02880</name>
</gene>
<protein>
    <recommendedName>
        <fullName evidence="4">CDP-alcohol phosphatidyltransferase family protein</fullName>
    </recommendedName>
</protein>
<keyword evidence="1" id="KW-1133">Transmembrane helix</keyword>
<feature type="transmembrane region" description="Helical" evidence="1">
    <location>
        <begin position="170"/>
        <end position="189"/>
    </location>
</feature>
<keyword evidence="1" id="KW-0472">Membrane</keyword>
<accession>A0A2D6LQF1</accession>
<evidence type="ECO:0000313" key="2">
    <source>
        <dbReference type="EMBL" id="MAG18392.1"/>
    </source>
</evidence>
<dbReference type="GO" id="GO:0016020">
    <property type="term" value="C:membrane"/>
    <property type="evidence" value="ECO:0007669"/>
    <property type="project" value="InterPro"/>
</dbReference>
<organism evidence="2 3">
    <name type="scientific">Candidatus Iainarchaeum sp</name>
    <dbReference type="NCBI Taxonomy" id="3101447"/>
    <lineage>
        <taxon>Archaea</taxon>
        <taxon>Candidatus Iainarchaeota</taxon>
        <taxon>Candidatus Iainarchaeia</taxon>
        <taxon>Candidatus Iainarchaeales</taxon>
        <taxon>Candidatus Iainarchaeaceae</taxon>
        <taxon>Candidatus Iainarchaeum</taxon>
    </lineage>
</organism>
<dbReference type="Gene3D" id="1.20.120.1760">
    <property type="match status" value="1"/>
</dbReference>
<evidence type="ECO:0000313" key="3">
    <source>
        <dbReference type="Proteomes" id="UP000226712"/>
    </source>
</evidence>
<keyword evidence="1" id="KW-0812">Transmembrane</keyword>
<proteinExistence type="predicted"/>
<dbReference type="GO" id="GO:0016780">
    <property type="term" value="F:phosphotransferase activity, for other substituted phosphate groups"/>
    <property type="evidence" value="ECO:0007669"/>
    <property type="project" value="InterPro"/>
</dbReference>
<feature type="transmembrane region" description="Helical" evidence="1">
    <location>
        <begin position="28"/>
        <end position="46"/>
    </location>
</feature>
<comment type="caution">
    <text evidence="2">The sequence shown here is derived from an EMBL/GenBank/DDBJ whole genome shotgun (WGS) entry which is preliminary data.</text>
</comment>
<dbReference type="Pfam" id="PF01066">
    <property type="entry name" value="CDP-OH_P_transf"/>
    <property type="match status" value="1"/>
</dbReference>